<comment type="caution">
    <text evidence="3">The sequence shown here is derived from an EMBL/GenBank/DDBJ whole genome shotgun (WGS) entry which is preliminary data.</text>
</comment>
<dbReference type="OrthoDB" id="10438188at2759"/>
<feature type="signal peptide" evidence="2">
    <location>
        <begin position="1"/>
        <end position="20"/>
    </location>
</feature>
<dbReference type="EMBL" id="CAJFDH010000003">
    <property type="protein sequence ID" value="CAD5214061.1"/>
    <property type="molecule type" value="Genomic_DNA"/>
</dbReference>
<keyword evidence="4" id="KW-1185">Reference proteome</keyword>
<dbReference type="Proteomes" id="UP000614601">
    <property type="component" value="Unassembled WGS sequence"/>
</dbReference>
<feature type="chain" id="PRO_5036408313" evidence="2">
    <location>
        <begin position="21"/>
        <end position="97"/>
    </location>
</feature>
<protein>
    <submittedName>
        <fullName evidence="3">Uncharacterized protein</fullName>
    </submittedName>
</protein>
<dbReference type="Proteomes" id="UP000783686">
    <property type="component" value="Unassembled WGS sequence"/>
</dbReference>
<keyword evidence="2" id="KW-0732">Signal</keyword>
<gene>
    <name evidence="3" type="ORF">BOKJ2_LOCUS5404</name>
</gene>
<dbReference type="AlphaFoldDB" id="A0A811KD23"/>
<dbReference type="EMBL" id="CAJFCW020000003">
    <property type="protein sequence ID" value="CAG9102005.1"/>
    <property type="molecule type" value="Genomic_DNA"/>
</dbReference>
<feature type="region of interest" description="Disordered" evidence="1">
    <location>
        <begin position="68"/>
        <end position="97"/>
    </location>
</feature>
<evidence type="ECO:0000256" key="2">
    <source>
        <dbReference type="SAM" id="SignalP"/>
    </source>
</evidence>
<evidence type="ECO:0000313" key="3">
    <source>
        <dbReference type="EMBL" id="CAD5214061.1"/>
    </source>
</evidence>
<accession>A0A811KD23</accession>
<feature type="compositionally biased region" description="Basic residues" evidence="1">
    <location>
        <begin position="85"/>
        <end position="97"/>
    </location>
</feature>
<evidence type="ECO:0000256" key="1">
    <source>
        <dbReference type="SAM" id="MobiDB-lite"/>
    </source>
</evidence>
<sequence>MWSKLLFVVLTIVGFKVCYSAEDAQKMFPVMGPSSAAFPLRNSYVPQAVSYASPAYVFASYSSGGYRLQGEGGKAEGEDDEDEKRKRKFMMSHRRFQ</sequence>
<name>A0A811KD23_9BILA</name>
<evidence type="ECO:0000313" key="4">
    <source>
        <dbReference type="Proteomes" id="UP000614601"/>
    </source>
</evidence>
<proteinExistence type="predicted"/>
<reference evidence="3" key="1">
    <citation type="submission" date="2020-09" db="EMBL/GenBank/DDBJ databases">
        <authorList>
            <person name="Kikuchi T."/>
        </authorList>
    </citation>
    <scope>NUCLEOTIDE SEQUENCE</scope>
    <source>
        <strain evidence="3">SH1</strain>
    </source>
</reference>
<organism evidence="3 4">
    <name type="scientific">Bursaphelenchus okinawaensis</name>
    <dbReference type="NCBI Taxonomy" id="465554"/>
    <lineage>
        <taxon>Eukaryota</taxon>
        <taxon>Metazoa</taxon>
        <taxon>Ecdysozoa</taxon>
        <taxon>Nematoda</taxon>
        <taxon>Chromadorea</taxon>
        <taxon>Rhabditida</taxon>
        <taxon>Tylenchina</taxon>
        <taxon>Tylenchomorpha</taxon>
        <taxon>Aphelenchoidea</taxon>
        <taxon>Aphelenchoididae</taxon>
        <taxon>Bursaphelenchus</taxon>
    </lineage>
</organism>